<evidence type="ECO:0000313" key="7">
    <source>
        <dbReference type="Proteomes" id="UP001152622"/>
    </source>
</evidence>
<proteinExistence type="inferred from homology"/>
<dbReference type="SUPFAM" id="SSF54001">
    <property type="entry name" value="Cysteine proteinases"/>
    <property type="match status" value="1"/>
</dbReference>
<evidence type="ECO:0000256" key="4">
    <source>
        <dbReference type="SAM" id="MobiDB-lite"/>
    </source>
</evidence>
<dbReference type="PANTHER" id="PTHR10183">
    <property type="entry name" value="CALPAIN"/>
    <property type="match status" value="1"/>
</dbReference>
<dbReference type="EMBL" id="JAINUF010000003">
    <property type="protein sequence ID" value="KAJ8369104.1"/>
    <property type="molecule type" value="Genomic_DNA"/>
</dbReference>
<reference evidence="6" key="1">
    <citation type="journal article" date="2023" name="Science">
        <title>Genome structures resolve the early diversification of teleost fishes.</title>
        <authorList>
            <person name="Parey E."/>
            <person name="Louis A."/>
            <person name="Montfort J."/>
            <person name="Bouchez O."/>
            <person name="Roques C."/>
            <person name="Iampietro C."/>
            <person name="Lluch J."/>
            <person name="Castinel A."/>
            <person name="Donnadieu C."/>
            <person name="Desvignes T."/>
            <person name="Floi Bucao C."/>
            <person name="Jouanno E."/>
            <person name="Wen M."/>
            <person name="Mejri S."/>
            <person name="Dirks R."/>
            <person name="Jansen H."/>
            <person name="Henkel C."/>
            <person name="Chen W.J."/>
            <person name="Zahm M."/>
            <person name="Cabau C."/>
            <person name="Klopp C."/>
            <person name="Thompson A.W."/>
            <person name="Robinson-Rechavi M."/>
            <person name="Braasch I."/>
            <person name="Lecointre G."/>
            <person name="Bobe J."/>
            <person name="Postlethwait J.H."/>
            <person name="Berthelot C."/>
            <person name="Roest Crollius H."/>
            <person name="Guiguen Y."/>
        </authorList>
    </citation>
    <scope>NUCLEOTIDE SEQUENCE</scope>
    <source>
        <strain evidence="6">WJC10195</strain>
    </source>
</reference>
<comment type="caution">
    <text evidence="3">Lacks conserved residue(s) required for the propagation of feature annotation.</text>
</comment>
<keyword evidence="7" id="KW-1185">Reference proteome</keyword>
<feature type="active site" evidence="2">
    <location>
        <position position="97"/>
    </location>
</feature>
<feature type="region of interest" description="Disordered" evidence="4">
    <location>
        <begin position="1"/>
        <end position="37"/>
    </location>
</feature>
<dbReference type="GO" id="GO:0005737">
    <property type="term" value="C:cytoplasm"/>
    <property type="evidence" value="ECO:0007669"/>
    <property type="project" value="TreeGrafter"/>
</dbReference>
<evidence type="ECO:0000313" key="6">
    <source>
        <dbReference type="EMBL" id="KAJ8369104.1"/>
    </source>
</evidence>
<comment type="similarity">
    <text evidence="1">Belongs to the peptidase C2 family.</text>
</comment>
<dbReference type="Proteomes" id="UP001152622">
    <property type="component" value="Chromosome 3"/>
</dbReference>
<gene>
    <name evidence="6" type="ORF">SKAU_G00091320</name>
</gene>
<dbReference type="InterPro" id="IPR001300">
    <property type="entry name" value="Peptidase_C2_calpain_cat"/>
</dbReference>
<comment type="caution">
    <text evidence="6">The sequence shown here is derived from an EMBL/GenBank/DDBJ whole genome shotgun (WGS) entry which is preliminary data.</text>
</comment>
<dbReference type="Pfam" id="PF00648">
    <property type="entry name" value="Peptidase_C2"/>
    <property type="match status" value="1"/>
</dbReference>
<sequence>MCDTTKNTEPAEGAVLAEPSPEPLGSSRPIVRNRSSYTNSETHFKDERLFVDRTFPRADMEQPGLEWKRPKEFCPSAQFIVDGASRMDMRQGGLSDCWFLSSVASLSLHRNLLERVVPKGQSFQEGYTGCFRFRFWQYGEWQEVMVDDLLPTKKGKLVYLRSSNNEEFWTPLLEKAYAKNTEHPIENRPYGVLR</sequence>
<dbReference type="InterPro" id="IPR022684">
    <property type="entry name" value="Calpain_cysteine_protease"/>
</dbReference>
<evidence type="ECO:0000256" key="1">
    <source>
        <dbReference type="ARBA" id="ARBA00007623"/>
    </source>
</evidence>
<protein>
    <recommendedName>
        <fullName evidence="5">Calpain catalytic domain-containing protein</fullName>
    </recommendedName>
</protein>
<evidence type="ECO:0000256" key="2">
    <source>
        <dbReference type="PIRSR" id="PIRSR622684-1"/>
    </source>
</evidence>
<evidence type="ECO:0000259" key="5">
    <source>
        <dbReference type="PROSITE" id="PS50203"/>
    </source>
</evidence>
<dbReference type="GO" id="GO:0006508">
    <property type="term" value="P:proteolysis"/>
    <property type="evidence" value="ECO:0007669"/>
    <property type="project" value="InterPro"/>
</dbReference>
<organism evidence="6 7">
    <name type="scientific">Synaphobranchus kaupii</name>
    <name type="common">Kaup's arrowtooth eel</name>
    <dbReference type="NCBI Taxonomy" id="118154"/>
    <lineage>
        <taxon>Eukaryota</taxon>
        <taxon>Metazoa</taxon>
        <taxon>Chordata</taxon>
        <taxon>Craniata</taxon>
        <taxon>Vertebrata</taxon>
        <taxon>Euteleostomi</taxon>
        <taxon>Actinopterygii</taxon>
        <taxon>Neopterygii</taxon>
        <taxon>Teleostei</taxon>
        <taxon>Anguilliformes</taxon>
        <taxon>Synaphobranchidae</taxon>
        <taxon>Synaphobranchus</taxon>
    </lineage>
</organism>
<name>A0A9Q1FXA5_SYNKA</name>
<dbReference type="AlphaFoldDB" id="A0A9Q1FXA5"/>
<dbReference type="PROSITE" id="PS50203">
    <property type="entry name" value="CALPAIN_CAT"/>
    <property type="match status" value="1"/>
</dbReference>
<dbReference type="InterPro" id="IPR038765">
    <property type="entry name" value="Papain-like_cys_pep_sf"/>
</dbReference>
<dbReference type="OrthoDB" id="424753at2759"/>
<dbReference type="GO" id="GO:0004198">
    <property type="term" value="F:calcium-dependent cysteine-type endopeptidase activity"/>
    <property type="evidence" value="ECO:0007669"/>
    <property type="project" value="InterPro"/>
</dbReference>
<dbReference type="PRINTS" id="PR00704">
    <property type="entry name" value="CALPAIN"/>
</dbReference>
<feature type="domain" description="Calpain catalytic" evidence="5">
    <location>
        <begin position="36"/>
        <end position="179"/>
    </location>
</feature>
<dbReference type="PANTHER" id="PTHR10183:SF434">
    <property type="entry name" value="CALPAIN-3"/>
    <property type="match status" value="1"/>
</dbReference>
<evidence type="ECO:0000256" key="3">
    <source>
        <dbReference type="PROSITE-ProRule" id="PRU00239"/>
    </source>
</evidence>
<dbReference type="SMART" id="SM00230">
    <property type="entry name" value="CysPc"/>
    <property type="match status" value="1"/>
</dbReference>
<accession>A0A9Q1FXA5</accession>